<dbReference type="GO" id="GO:0005484">
    <property type="term" value="F:SNAP receptor activity"/>
    <property type="evidence" value="ECO:0007669"/>
    <property type="project" value="InterPro"/>
</dbReference>
<dbReference type="Proteomes" id="UP001372338">
    <property type="component" value="Unassembled WGS sequence"/>
</dbReference>
<proteinExistence type="predicted"/>
<comment type="caution">
    <text evidence="1">The sequence shown here is derived from an EMBL/GenBank/DDBJ whole genome shotgun (WGS) entry which is preliminary data.</text>
</comment>
<reference evidence="1 2" key="1">
    <citation type="submission" date="2024-01" db="EMBL/GenBank/DDBJ databases">
        <title>The genomes of 5 underutilized Papilionoideae crops provide insights into root nodulation and disease resistanc.</title>
        <authorList>
            <person name="Yuan L."/>
        </authorList>
    </citation>
    <scope>NUCLEOTIDE SEQUENCE [LARGE SCALE GENOMIC DNA]</scope>
    <source>
        <strain evidence="1">ZHUSHIDOU_FW_LH</strain>
        <tissue evidence="1">Leaf</tissue>
    </source>
</reference>
<organism evidence="1 2">
    <name type="scientific">Crotalaria pallida</name>
    <name type="common">Smooth rattlebox</name>
    <name type="synonym">Crotalaria striata</name>
    <dbReference type="NCBI Taxonomy" id="3830"/>
    <lineage>
        <taxon>Eukaryota</taxon>
        <taxon>Viridiplantae</taxon>
        <taxon>Streptophyta</taxon>
        <taxon>Embryophyta</taxon>
        <taxon>Tracheophyta</taxon>
        <taxon>Spermatophyta</taxon>
        <taxon>Magnoliopsida</taxon>
        <taxon>eudicotyledons</taxon>
        <taxon>Gunneridae</taxon>
        <taxon>Pentapetalae</taxon>
        <taxon>rosids</taxon>
        <taxon>fabids</taxon>
        <taxon>Fabales</taxon>
        <taxon>Fabaceae</taxon>
        <taxon>Papilionoideae</taxon>
        <taxon>50 kb inversion clade</taxon>
        <taxon>genistoids sensu lato</taxon>
        <taxon>core genistoids</taxon>
        <taxon>Crotalarieae</taxon>
        <taxon>Crotalaria</taxon>
    </lineage>
</organism>
<dbReference type="PANTHER" id="PTHR12825">
    <property type="entry name" value="BNIP1-RELATED"/>
    <property type="match status" value="1"/>
</dbReference>
<evidence type="ECO:0000313" key="2">
    <source>
        <dbReference type="Proteomes" id="UP001372338"/>
    </source>
</evidence>
<name>A0AAN9FSV0_CROPI</name>
<accession>A0AAN9FSV0</accession>
<evidence type="ECO:0000313" key="1">
    <source>
        <dbReference type="EMBL" id="KAK7282044.1"/>
    </source>
</evidence>
<dbReference type="GO" id="GO:0006890">
    <property type="term" value="P:retrograde vesicle-mediated transport, Golgi to endoplasmic reticulum"/>
    <property type="evidence" value="ECO:0007669"/>
    <property type="project" value="InterPro"/>
</dbReference>
<sequence length="240" mass="27271">MEKVVEEDLEKVKRENVETYSKTQEHINAIADYGKKSKENNNSNNNISLARLNGIAQDSLQFLSSLIFKLDLIPPHLPTHQHVQSAQSLLQSWKTLSHNFGLSLRNANLQAKANMRKTAQEVDMFLTALRNILLFCLNVILFNVSSSVFRFLHSLCPNRELLLGCGKESTIRRRNLRRLNGAQARSALTVDVHTESALYDAASRCLEQGDTRNWLLLVFPCRSLCCFEADWDTYLAAEGY</sequence>
<dbReference type="InterPro" id="IPR005606">
    <property type="entry name" value="Sec20"/>
</dbReference>
<gene>
    <name evidence="1" type="ORF">RIF29_10537</name>
</gene>
<dbReference type="GO" id="GO:0005783">
    <property type="term" value="C:endoplasmic reticulum"/>
    <property type="evidence" value="ECO:0007669"/>
    <property type="project" value="TreeGrafter"/>
</dbReference>
<keyword evidence="2" id="KW-1185">Reference proteome</keyword>
<dbReference type="EMBL" id="JAYWIO010000002">
    <property type="protein sequence ID" value="KAK7282044.1"/>
    <property type="molecule type" value="Genomic_DNA"/>
</dbReference>
<dbReference type="GO" id="GO:0031201">
    <property type="term" value="C:SNARE complex"/>
    <property type="evidence" value="ECO:0007669"/>
    <property type="project" value="TreeGrafter"/>
</dbReference>
<dbReference type="PANTHER" id="PTHR12825:SF0">
    <property type="entry name" value="VESICLE TRANSPORT PROTEIN SEC20"/>
    <property type="match status" value="1"/>
</dbReference>
<dbReference type="AlphaFoldDB" id="A0AAN9FSV0"/>
<protein>
    <submittedName>
        <fullName evidence="1">Uncharacterized protein</fullName>
    </submittedName>
</protein>